<accession>E1Y8P2</accession>
<dbReference type="InterPro" id="IPR036513">
    <property type="entry name" value="STAS_dom_sf"/>
</dbReference>
<evidence type="ECO:0000313" key="2">
    <source>
        <dbReference type="EMBL" id="CBX26936.1"/>
    </source>
</evidence>
<dbReference type="EMBL" id="FR695864">
    <property type="protein sequence ID" value="CBX26936.1"/>
    <property type="molecule type" value="Genomic_DNA"/>
</dbReference>
<evidence type="ECO:0000259" key="1">
    <source>
        <dbReference type="PROSITE" id="PS50801"/>
    </source>
</evidence>
<dbReference type="PROSITE" id="PS50801">
    <property type="entry name" value="STAS"/>
    <property type="match status" value="1"/>
</dbReference>
<organism evidence="2">
    <name type="scientific">uncultured Desulfobacterium sp</name>
    <dbReference type="NCBI Taxonomy" id="201089"/>
    <lineage>
        <taxon>Bacteria</taxon>
        <taxon>Pseudomonadati</taxon>
        <taxon>Thermodesulfobacteriota</taxon>
        <taxon>Desulfobacteria</taxon>
        <taxon>Desulfobacterales</taxon>
        <taxon>Desulfobacteriaceae</taxon>
        <taxon>Desulfobacterium</taxon>
        <taxon>environmental samples</taxon>
    </lineage>
</organism>
<reference evidence="2" key="1">
    <citation type="journal article" date="2011" name="Environ. Microbiol.">
        <title>Genomic insights into the metabolic potential of the polycyclic aromatic hydrocarbon degrading sulfate-reducing Deltaproteobacterium N47.</title>
        <authorList>
            <person name="Bergmann F."/>
            <person name="Selesi D."/>
            <person name="Weinmaier T."/>
            <person name="Tischler P."/>
            <person name="Rattei T."/>
            <person name="Meckenstock R.U."/>
        </authorList>
    </citation>
    <scope>NUCLEOTIDE SEQUENCE</scope>
</reference>
<sequence length="97" mass="10917">MTSNFRISAHKNKLNLYLDLMGEFDGSSAMELIKVLKEYSSKIKNIIINTSGLNLINPFGLGVLQRECLADSSLNGLRFIGKHGNIMEPHEGDPFWY</sequence>
<name>E1Y8P2_9BACT</name>
<feature type="domain" description="STAS" evidence="1">
    <location>
        <begin position="18"/>
        <end position="64"/>
    </location>
</feature>
<protein>
    <recommendedName>
        <fullName evidence="1">STAS domain-containing protein</fullName>
    </recommendedName>
</protein>
<dbReference type="InterPro" id="IPR002645">
    <property type="entry name" value="STAS_dom"/>
</dbReference>
<gene>
    <name evidence="2" type="ORF">N47_A09650</name>
</gene>
<dbReference type="SUPFAM" id="SSF52091">
    <property type="entry name" value="SpoIIaa-like"/>
    <property type="match status" value="1"/>
</dbReference>
<dbReference type="AlphaFoldDB" id="E1Y8P2"/>
<proteinExistence type="predicted"/>